<name>A0A0B7NH79_9FUNG</name>
<evidence type="ECO:0000313" key="3">
    <source>
        <dbReference type="EMBL" id="CEP14879.1"/>
    </source>
</evidence>
<organism evidence="3 4">
    <name type="scientific">Parasitella parasitica</name>
    <dbReference type="NCBI Taxonomy" id="35722"/>
    <lineage>
        <taxon>Eukaryota</taxon>
        <taxon>Fungi</taxon>
        <taxon>Fungi incertae sedis</taxon>
        <taxon>Mucoromycota</taxon>
        <taxon>Mucoromycotina</taxon>
        <taxon>Mucoromycetes</taxon>
        <taxon>Mucorales</taxon>
        <taxon>Mucorineae</taxon>
        <taxon>Mucoraceae</taxon>
        <taxon>Parasitella</taxon>
    </lineage>
</organism>
<dbReference type="Proteomes" id="UP000054107">
    <property type="component" value="Unassembled WGS sequence"/>
</dbReference>
<feature type="chain" id="PRO_5002121376" description="DUF7707 domain-containing protein" evidence="1">
    <location>
        <begin position="21"/>
        <end position="218"/>
    </location>
</feature>
<reference evidence="3 4" key="1">
    <citation type="submission" date="2014-09" db="EMBL/GenBank/DDBJ databases">
        <authorList>
            <person name="Ellenberger Sabrina"/>
        </authorList>
    </citation>
    <scope>NUCLEOTIDE SEQUENCE [LARGE SCALE GENOMIC DNA]</scope>
    <source>
        <strain evidence="3 4">CBS 412.66</strain>
    </source>
</reference>
<keyword evidence="1" id="KW-0732">Signal</keyword>
<evidence type="ECO:0000256" key="1">
    <source>
        <dbReference type="SAM" id="SignalP"/>
    </source>
</evidence>
<protein>
    <recommendedName>
        <fullName evidence="2">DUF7707 domain-containing protein</fullName>
    </recommendedName>
</protein>
<dbReference type="AlphaFoldDB" id="A0A0B7NH79"/>
<dbReference type="OrthoDB" id="1708823at2759"/>
<dbReference type="Pfam" id="PF24808">
    <property type="entry name" value="DUF7707"/>
    <property type="match status" value="1"/>
</dbReference>
<accession>A0A0B7NH79</accession>
<evidence type="ECO:0000259" key="2">
    <source>
        <dbReference type="Pfam" id="PF24808"/>
    </source>
</evidence>
<feature type="signal peptide" evidence="1">
    <location>
        <begin position="1"/>
        <end position="20"/>
    </location>
</feature>
<dbReference type="InterPro" id="IPR056124">
    <property type="entry name" value="DUF7707"/>
</dbReference>
<dbReference type="EMBL" id="LN731777">
    <property type="protein sequence ID" value="CEP14879.1"/>
    <property type="molecule type" value="Genomic_DNA"/>
</dbReference>
<gene>
    <name evidence="3" type="primary">PARPA_09069.1 scaffold 35524</name>
</gene>
<proteinExistence type="predicted"/>
<dbReference type="STRING" id="35722.A0A0B7NH79"/>
<evidence type="ECO:0000313" key="4">
    <source>
        <dbReference type="Proteomes" id="UP000054107"/>
    </source>
</evidence>
<sequence length="218" mass="23597">MKIILIVCLLVLYVFATAQADQDFVDSADASQDIDRPAAGSINQPYVGIPIGTWKITDLNAAERESVCGEQQGFCNNECGGQDLVLKNFCNRSTMAWNCKCKNHVPDTPPYGWPSTIAECRGKEATCSKRCSPGTTNGICLKACSQYYKCNQAGSPPSGLQVENEDSIPNYNLVAENMSAHSPLRPSAAQQVHVSSFVQLAVVAAFFIVILQDISLLI</sequence>
<keyword evidence="4" id="KW-1185">Reference proteome</keyword>
<feature type="domain" description="DUF7707" evidence="2">
    <location>
        <begin position="57"/>
        <end position="151"/>
    </location>
</feature>